<evidence type="ECO:0000256" key="2">
    <source>
        <dbReference type="SAM" id="Phobius"/>
    </source>
</evidence>
<gene>
    <name evidence="3" type="ORF">LIER_41071</name>
</gene>
<keyword evidence="2" id="KW-1133">Transmembrane helix</keyword>
<sequence length="103" mass="11136">MERSNLNEQLLLKPQEEEGGNQNQENASWVLISQEMKKIGYLAGPMVAVAVAQMMLQVISIMMVGHLGELALSSTALAVSIAGVTGFSFLVSPHSFIYSSLRP</sequence>
<protein>
    <submittedName>
        <fullName evidence="3">Uncharacterized protein</fullName>
    </submittedName>
</protein>
<feature type="transmembrane region" description="Helical" evidence="2">
    <location>
        <begin position="39"/>
        <end position="64"/>
    </location>
</feature>
<dbReference type="EMBL" id="BAABME010024863">
    <property type="protein sequence ID" value="GAA0171043.1"/>
    <property type="molecule type" value="Genomic_DNA"/>
</dbReference>
<keyword evidence="2" id="KW-0812">Transmembrane</keyword>
<evidence type="ECO:0000313" key="3">
    <source>
        <dbReference type="EMBL" id="GAA0171043.1"/>
    </source>
</evidence>
<proteinExistence type="predicted"/>
<comment type="caution">
    <text evidence="3">The sequence shown here is derived from an EMBL/GenBank/DDBJ whole genome shotgun (WGS) entry which is preliminary data.</text>
</comment>
<dbReference type="AlphaFoldDB" id="A0AAV3R6Y7"/>
<keyword evidence="2" id="KW-0472">Membrane</keyword>
<dbReference type="PANTHER" id="PTHR11206">
    <property type="entry name" value="MULTIDRUG RESISTANCE PROTEIN"/>
    <property type="match status" value="1"/>
</dbReference>
<feature type="transmembrane region" description="Helical" evidence="2">
    <location>
        <begin position="70"/>
        <end position="92"/>
    </location>
</feature>
<organism evidence="3 4">
    <name type="scientific">Lithospermum erythrorhizon</name>
    <name type="common">Purple gromwell</name>
    <name type="synonym">Lithospermum officinale var. erythrorhizon</name>
    <dbReference type="NCBI Taxonomy" id="34254"/>
    <lineage>
        <taxon>Eukaryota</taxon>
        <taxon>Viridiplantae</taxon>
        <taxon>Streptophyta</taxon>
        <taxon>Embryophyta</taxon>
        <taxon>Tracheophyta</taxon>
        <taxon>Spermatophyta</taxon>
        <taxon>Magnoliopsida</taxon>
        <taxon>eudicotyledons</taxon>
        <taxon>Gunneridae</taxon>
        <taxon>Pentapetalae</taxon>
        <taxon>asterids</taxon>
        <taxon>lamiids</taxon>
        <taxon>Boraginales</taxon>
        <taxon>Boraginaceae</taxon>
        <taxon>Boraginoideae</taxon>
        <taxon>Lithospermeae</taxon>
        <taxon>Lithospermum</taxon>
    </lineage>
</organism>
<evidence type="ECO:0000313" key="4">
    <source>
        <dbReference type="Proteomes" id="UP001454036"/>
    </source>
</evidence>
<dbReference type="Proteomes" id="UP001454036">
    <property type="component" value="Unassembled WGS sequence"/>
</dbReference>
<evidence type="ECO:0000256" key="1">
    <source>
        <dbReference type="SAM" id="MobiDB-lite"/>
    </source>
</evidence>
<reference evidence="3 4" key="1">
    <citation type="submission" date="2024-01" db="EMBL/GenBank/DDBJ databases">
        <title>The complete chloroplast genome sequence of Lithospermum erythrorhizon: insights into the phylogenetic relationship among Boraginaceae species and the maternal lineages of purple gromwells.</title>
        <authorList>
            <person name="Okada T."/>
            <person name="Watanabe K."/>
        </authorList>
    </citation>
    <scope>NUCLEOTIDE SEQUENCE [LARGE SCALE GENOMIC DNA]</scope>
</reference>
<name>A0AAV3R6Y7_LITER</name>
<accession>A0AAV3R6Y7</accession>
<keyword evidence="4" id="KW-1185">Reference proteome</keyword>
<feature type="region of interest" description="Disordered" evidence="1">
    <location>
        <begin position="1"/>
        <end position="24"/>
    </location>
</feature>